<organism evidence="2 3">
    <name type="scientific">Ilex paraguariensis</name>
    <name type="common">yerba mate</name>
    <dbReference type="NCBI Taxonomy" id="185542"/>
    <lineage>
        <taxon>Eukaryota</taxon>
        <taxon>Viridiplantae</taxon>
        <taxon>Streptophyta</taxon>
        <taxon>Embryophyta</taxon>
        <taxon>Tracheophyta</taxon>
        <taxon>Spermatophyta</taxon>
        <taxon>Magnoliopsida</taxon>
        <taxon>eudicotyledons</taxon>
        <taxon>Gunneridae</taxon>
        <taxon>Pentapetalae</taxon>
        <taxon>asterids</taxon>
        <taxon>campanulids</taxon>
        <taxon>Aquifoliales</taxon>
        <taxon>Aquifoliaceae</taxon>
        <taxon>Ilex</taxon>
    </lineage>
</organism>
<proteinExistence type="predicted"/>
<protein>
    <submittedName>
        <fullName evidence="2">Uncharacterized protein</fullName>
    </submittedName>
</protein>
<dbReference type="AlphaFoldDB" id="A0ABC8R7C6"/>
<reference evidence="2 3" key="1">
    <citation type="submission" date="2024-02" db="EMBL/GenBank/DDBJ databases">
        <authorList>
            <person name="Vignale AGUSTIN F."/>
            <person name="Sosa J E."/>
            <person name="Modenutti C."/>
        </authorList>
    </citation>
    <scope>NUCLEOTIDE SEQUENCE [LARGE SCALE GENOMIC DNA]</scope>
</reference>
<sequence>MLFVRHCCSKVNKIPGFKLLLTVRCHFLLAFDLLTSSVHEESTAFSVSIDLVVLQWDSSCTSALSLVMPLVVHLFMFAVFSMQNRPRGQLKIVEKVNSPIEVIVNGKYKLL</sequence>
<feature type="transmembrane region" description="Helical" evidence="1">
    <location>
        <begin position="63"/>
        <end position="82"/>
    </location>
</feature>
<name>A0ABC8R7C6_9AQUA</name>
<evidence type="ECO:0000313" key="3">
    <source>
        <dbReference type="Proteomes" id="UP001642360"/>
    </source>
</evidence>
<dbReference type="Proteomes" id="UP001642360">
    <property type="component" value="Unassembled WGS sequence"/>
</dbReference>
<keyword evidence="1" id="KW-0812">Transmembrane</keyword>
<evidence type="ECO:0000313" key="2">
    <source>
        <dbReference type="EMBL" id="CAK9139455.1"/>
    </source>
</evidence>
<accession>A0ABC8R7C6</accession>
<keyword evidence="1" id="KW-1133">Transmembrane helix</keyword>
<evidence type="ECO:0000256" key="1">
    <source>
        <dbReference type="SAM" id="Phobius"/>
    </source>
</evidence>
<dbReference type="EMBL" id="CAUOFW020000962">
    <property type="protein sequence ID" value="CAK9139455.1"/>
    <property type="molecule type" value="Genomic_DNA"/>
</dbReference>
<comment type="caution">
    <text evidence="2">The sequence shown here is derived from an EMBL/GenBank/DDBJ whole genome shotgun (WGS) entry which is preliminary data.</text>
</comment>
<keyword evidence="1" id="KW-0472">Membrane</keyword>
<keyword evidence="3" id="KW-1185">Reference proteome</keyword>
<gene>
    <name evidence="2" type="ORF">ILEXP_LOCUS6846</name>
</gene>